<gene>
    <name evidence="2" type="ORF">AMATHDRAFT_5287</name>
</gene>
<dbReference type="Proteomes" id="UP000242287">
    <property type="component" value="Unassembled WGS sequence"/>
</dbReference>
<protein>
    <submittedName>
        <fullName evidence="2">Uncharacterized protein</fullName>
    </submittedName>
</protein>
<sequence>MGGGGSKMSDLFYPDNPNRRARASQLKEDVEFFCNQFDEVKKKRDDLLTKIKPKVNALMKKYGYNTTDELDKAVTNILKGEALEEYKKVKKQMEGVDEAIAAVFQITSVIGVATGIFLGVVVVLGIMTGGAALAALGAVAGILAMVSTAAILFSVFEGAQERANMQKAISDLSFERVKARSCYEAMNALANWLYSIKLWLDEPLISNNEKLMRKKLEGDFATDYNKSKRTPVVKFLEKYDQDRGAWTNEDPDWKSGDEDIIASISAASKSAAHSRAKRSIVEMEKADMEKSASKITFDYNSPDGSGTLHLVFVTSDKTSYPAGKQADYSIQVRTYTQSERSPYF</sequence>
<keyword evidence="3" id="KW-1185">Reference proteome</keyword>
<keyword evidence="1" id="KW-1133">Transmembrane helix</keyword>
<dbReference type="EMBL" id="KZ302042">
    <property type="protein sequence ID" value="PFH49035.1"/>
    <property type="molecule type" value="Genomic_DNA"/>
</dbReference>
<reference evidence="2 3" key="1">
    <citation type="submission" date="2014-02" db="EMBL/GenBank/DDBJ databases">
        <title>Transposable element dynamics among asymbiotic and ectomycorrhizal Amanita fungi.</title>
        <authorList>
            <consortium name="DOE Joint Genome Institute"/>
            <person name="Hess J."/>
            <person name="Skrede I."/>
            <person name="Wolfe B."/>
            <person name="LaButti K."/>
            <person name="Ohm R.A."/>
            <person name="Grigoriev I.V."/>
            <person name="Pringle A."/>
        </authorList>
    </citation>
    <scope>NUCLEOTIDE SEQUENCE [LARGE SCALE GENOMIC DNA]</scope>
    <source>
        <strain evidence="2 3">SKay4041</strain>
    </source>
</reference>
<dbReference type="AlphaFoldDB" id="A0A2A9NDE0"/>
<organism evidence="2 3">
    <name type="scientific">Amanita thiersii Skay4041</name>
    <dbReference type="NCBI Taxonomy" id="703135"/>
    <lineage>
        <taxon>Eukaryota</taxon>
        <taxon>Fungi</taxon>
        <taxon>Dikarya</taxon>
        <taxon>Basidiomycota</taxon>
        <taxon>Agaricomycotina</taxon>
        <taxon>Agaricomycetes</taxon>
        <taxon>Agaricomycetidae</taxon>
        <taxon>Agaricales</taxon>
        <taxon>Pluteineae</taxon>
        <taxon>Amanitaceae</taxon>
        <taxon>Amanita</taxon>
    </lineage>
</organism>
<feature type="transmembrane region" description="Helical" evidence="1">
    <location>
        <begin position="132"/>
        <end position="156"/>
    </location>
</feature>
<evidence type="ECO:0000256" key="1">
    <source>
        <dbReference type="SAM" id="Phobius"/>
    </source>
</evidence>
<dbReference type="OrthoDB" id="3049275at2759"/>
<evidence type="ECO:0000313" key="3">
    <source>
        <dbReference type="Proteomes" id="UP000242287"/>
    </source>
</evidence>
<keyword evidence="1" id="KW-0812">Transmembrane</keyword>
<evidence type="ECO:0000313" key="2">
    <source>
        <dbReference type="EMBL" id="PFH49035.1"/>
    </source>
</evidence>
<accession>A0A2A9NDE0</accession>
<keyword evidence="1" id="KW-0472">Membrane</keyword>
<feature type="transmembrane region" description="Helical" evidence="1">
    <location>
        <begin position="100"/>
        <end position="126"/>
    </location>
</feature>
<proteinExistence type="predicted"/>
<name>A0A2A9NDE0_9AGAR</name>